<comment type="caution">
    <text evidence="3">The sequence shown here is derived from an EMBL/GenBank/DDBJ whole genome shotgun (WGS) entry which is preliminary data.</text>
</comment>
<protein>
    <recommendedName>
        <fullName evidence="2">Dermonecrotic toxin N-terminal domain-containing protein</fullName>
    </recommendedName>
</protein>
<evidence type="ECO:0000313" key="4">
    <source>
        <dbReference type="Proteomes" id="UP000031587"/>
    </source>
</evidence>
<feature type="transmembrane region" description="Helical" evidence="1">
    <location>
        <begin position="471"/>
        <end position="491"/>
    </location>
</feature>
<gene>
    <name evidence="3" type="ORF">QS95_04045</name>
</gene>
<evidence type="ECO:0000313" key="3">
    <source>
        <dbReference type="EMBL" id="KIF63053.1"/>
    </source>
</evidence>
<reference evidence="3 4" key="1">
    <citation type="submission" date="2014-11" db="EMBL/GenBank/DDBJ databases">
        <title>Draft genome sequence of Pseudomonas fluorescens strains SF4c SF39a.</title>
        <authorList>
            <person name="Underwood G.E."/>
            <person name="Ly L.K."/>
            <person name="Bitzer A.S."/>
            <person name="Godino A."/>
            <person name="Bucci V."/>
            <person name="Fischer S."/>
            <person name="Silby M.W."/>
        </authorList>
    </citation>
    <scope>NUCLEOTIDE SEQUENCE [LARGE SCALE GENOMIC DNA]</scope>
    <source>
        <strain evidence="3 4">SF4c</strain>
    </source>
</reference>
<keyword evidence="1" id="KW-1133">Transmembrane helix</keyword>
<keyword evidence="1" id="KW-0812">Transmembrane</keyword>
<evidence type="ECO:0000259" key="2">
    <source>
        <dbReference type="Pfam" id="PF20178"/>
    </source>
</evidence>
<feature type="transmembrane region" description="Helical" evidence="1">
    <location>
        <begin position="424"/>
        <end position="451"/>
    </location>
</feature>
<dbReference type="Pfam" id="PF20178">
    <property type="entry name" value="ToxA_N"/>
    <property type="match status" value="1"/>
</dbReference>
<organism evidence="3 4">
    <name type="scientific">Pseudomonas fluorescens</name>
    <dbReference type="NCBI Taxonomy" id="294"/>
    <lineage>
        <taxon>Bacteria</taxon>
        <taxon>Pseudomonadati</taxon>
        <taxon>Pseudomonadota</taxon>
        <taxon>Gammaproteobacteria</taxon>
        <taxon>Pseudomonadales</taxon>
        <taxon>Pseudomonadaceae</taxon>
        <taxon>Pseudomonas</taxon>
    </lineage>
</organism>
<sequence length="1031" mass="114638">MVLAAIPPALVNMSKSNLEMLKKITPSTPDWLKSASPQQRAEARRAIEESVAAHTAFSALMDQVKSPEAFAEPLLRAKLKDETGFDIELQNFWLAFSPSSIPSSHPPTERYTFLQAALHNFDEEETDFRSFSRIGWEAYQPTDMRISALRFIELCRELDVGQLYQAHIRQALKLDDATGLKTLSDAFTAYQSASLKASSHVAVLKGDIEARHHRALLEVADGKKDVKVDGKSLWYRGISFMNMPLEGCAIFEIADPEDDSVLDKLLPTVDGFWPNDLIVWIPDDPDHPLKLYPKLTALKSQLVSQFVRKPQDEEADPQAPTDYQVFFSRFVKHKDRPKFFSSFTELVTANGPKIRRQKKEPDFLLQELIVSPSGDRWDTSLDIWQVSFRRFRHRLLADARSAAVPTADADARGRRAWLSQLLDIGLMALNLVSFVVPAVGVLMLGVTAIQLMDDVLEGIEDLSLGDRENGWQLIHGVLVNLAIMGAGAALIGKLASGGRTEFLPIELENGQKRLWKPDLAAYRSKVSLADVEPNAREQFLVANKLYVRVEGHVYEKRFDPVTNAWRIVHPRNPNAYQPLLSESANGWNHGPHRPVPALSPELPPVAPVDGHVLTGEGASLDVAPAHPPAVSGIDNRVNARYAVEESLILGLQPAKGVYRSVDGQWCYIRNIDDAGVVSVYRIRDSFNLNAEIMDVNIVDPQSNRATELRLREVAPDQWQPLSLRGGARPDNLLAKIAAFERKQLPNGLWEPKILVVSLSDTRYLPSDWGPMHELPFSIEPTSIHQALEMSELGRLPVATDLMEGPTGKLSPGIASQLDMREGGGSFLFTMQRMKYSGAVEGEFNALKVIDLEAGERPEGTNAISAYWSPQGGYVDVPIHPGWGQPDHVFTPGFSGCSLVVEQMDENLLRVRHVEASHEAAQYVDLAPQEHGWGLSAAMELPDYGLRLDQNGNPDSILTGFAFMKYDRTARVWKLHYQSNQGATAIGQYSKEQPGWFSRPDTVVRVYGRTKVLKVDTRPVTTIERSVAPAGL</sequence>
<name>A0AAE2AAV6_PSEFL</name>
<dbReference type="EMBL" id="JTGH01000004">
    <property type="protein sequence ID" value="KIF63053.1"/>
    <property type="molecule type" value="Genomic_DNA"/>
</dbReference>
<dbReference type="InterPro" id="IPR046673">
    <property type="entry name" value="ToxA_N"/>
</dbReference>
<proteinExistence type="predicted"/>
<accession>A0AAE2AAV6</accession>
<dbReference type="Proteomes" id="UP000031587">
    <property type="component" value="Unassembled WGS sequence"/>
</dbReference>
<dbReference type="AlphaFoldDB" id="A0AAE2AAV6"/>
<feature type="domain" description="Dermonecrotic toxin N-terminal" evidence="2">
    <location>
        <begin position="62"/>
        <end position="331"/>
    </location>
</feature>
<evidence type="ECO:0000256" key="1">
    <source>
        <dbReference type="SAM" id="Phobius"/>
    </source>
</evidence>
<keyword evidence="1" id="KW-0472">Membrane</keyword>